<proteinExistence type="predicted"/>
<evidence type="ECO:0000313" key="2">
    <source>
        <dbReference type="Proteomes" id="UP001057702"/>
    </source>
</evidence>
<dbReference type="EMBL" id="JANFNG010000006">
    <property type="protein sequence ID" value="MCQ4081123.1"/>
    <property type="molecule type" value="Genomic_DNA"/>
</dbReference>
<dbReference type="Proteomes" id="UP001057702">
    <property type="component" value="Unassembled WGS sequence"/>
</dbReference>
<reference evidence="1" key="1">
    <citation type="submission" date="2022-06" db="EMBL/GenBank/DDBJ databases">
        <title>Draft genome sequence of Streptomyces sp. RB6PN25 isolated from peat swamp forest in Thailand.</title>
        <authorList>
            <person name="Duangmal K."/>
            <person name="Klaysubun C."/>
        </authorList>
    </citation>
    <scope>NUCLEOTIDE SEQUENCE</scope>
    <source>
        <strain evidence="1">RB6PN25</strain>
    </source>
</reference>
<accession>A0ABT1PTX1</accession>
<organism evidence="1 2">
    <name type="scientific">Streptomyces humicola</name>
    <dbReference type="NCBI Taxonomy" id="2953240"/>
    <lineage>
        <taxon>Bacteria</taxon>
        <taxon>Bacillati</taxon>
        <taxon>Actinomycetota</taxon>
        <taxon>Actinomycetes</taxon>
        <taxon>Kitasatosporales</taxon>
        <taxon>Streptomycetaceae</taxon>
        <taxon>Streptomyces</taxon>
    </lineage>
</organism>
<comment type="caution">
    <text evidence="1">The sequence shown here is derived from an EMBL/GenBank/DDBJ whole genome shotgun (WGS) entry which is preliminary data.</text>
</comment>
<evidence type="ECO:0000313" key="1">
    <source>
        <dbReference type="EMBL" id="MCQ4081123.1"/>
    </source>
</evidence>
<protein>
    <submittedName>
        <fullName evidence="1">Uncharacterized protein</fullName>
    </submittedName>
</protein>
<dbReference type="RefSeq" id="WP_255920029.1">
    <property type="nucleotide sequence ID" value="NZ_JANFNG010000006.1"/>
</dbReference>
<keyword evidence="2" id="KW-1185">Reference proteome</keyword>
<sequence>MITLRHPAVEGALAEGRQDWVPLSFLAGMVEEDTPRWKSEKRHPSEEEIKAETIAVCDFLLREGLMRVGELSNSTEDPGDFLPWVGDIRGRISRDWDFLMSREHFEPCWLEITERGRHEAEKIPPLSPEEREP</sequence>
<gene>
    <name evidence="1" type="ORF">NGB36_11040</name>
</gene>
<name>A0ABT1PTX1_9ACTN</name>